<feature type="domain" description="Mannosylglycerate hydrolase MGH1-like glycoside hydrolase" evidence="2">
    <location>
        <begin position="366"/>
        <end position="586"/>
    </location>
</feature>
<dbReference type="RefSeq" id="WP_328290803.1">
    <property type="nucleotide sequence ID" value="NZ_WMBB01000017.1"/>
</dbReference>
<comment type="caution">
    <text evidence="3">The sequence shown here is derived from an EMBL/GenBank/DDBJ whole genome shotgun (WGS) entry which is preliminary data.</text>
</comment>
<dbReference type="Proteomes" id="UP000432464">
    <property type="component" value="Unassembled WGS sequence"/>
</dbReference>
<dbReference type="InterPro" id="IPR008928">
    <property type="entry name" value="6-hairpin_glycosidase_sf"/>
</dbReference>
<proteinExistence type="predicted"/>
<dbReference type="Pfam" id="PF22422">
    <property type="entry name" value="MGH1-like_GH"/>
    <property type="match status" value="1"/>
</dbReference>
<dbReference type="InterPro" id="IPR012341">
    <property type="entry name" value="6hp_glycosidase-like_sf"/>
</dbReference>
<dbReference type="SUPFAM" id="SSF48208">
    <property type="entry name" value="Six-hairpin glycosidases"/>
    <property type="match status" value="1"/>
</dbReference>
<dbReference type="EMBL" id="WMBB01000017">
    <property type="protein sequence ID" value="MTE16870.1"/>
    <property type="molecule type" value="Genomic_DNA"/>
</dbReference>
<dbReference type="InterPro" id="IPR032856">
    <property type="entry name" value="GDE_N_bis"/>
</dbReference>
<reference evidence="3 4" key="1">
    <citation type="submission" date="2019-11" db="EMBL/GenBank/DDBJ databases">
        <title>Nocardia sp. nov. CT2-14 isolated from soil.</title>
        <authorList>
            <person name="Kanchanasin P."/>
            <person name="Tanasupawat S."/>
            <person name="Yuki M."/>
            <person name="Kudo T."/>
        </authorList>
    </citation>
    <scope>NUCLEOTIDE SEQUENCE [LARGE SCALE GENOMIC DNA]</scope>
    <source>
        <strain evidence="3 4">CT2-14</strain>
    </source>
</reference>
<evidence type="ECO:0000259" key="1">
    <source>
        <dbReference type="Pfam" id="PF14742"/>
    </source>
</evidence>
<evidence type="ECO:0000259" key="2">
    <source>
        <dbReference type="Pfam" id="PF22422"/>
    </source>
</evidence>
<dbReference type="AlphaFoldDB" id="A0A6I3L7B6"/>
<name>A0A6I3L7B6_9NOCA</name>
<gene>
    <name evidence="3" type="ORF">GLP40_29520</name>
</gene>
<evidence type="ECO:0000313" key="4">
    <source>
        <dbReference type="Proteomes" id="UP000432464"/>
    </source>
</evidence>
<dbReference type="GO" id="GO:0005975">
    <property type="term" value="P:carbohydrate metabolic process"/>
    <property type="evidence" value="ECO:0007669"/>
    <property type="project" value="InterPro"/>
</dbReference>
<feature type="domain" description="Putative glycogen debranching enzyme N-terminal" evidence="1">
    <location>
        <begin position="21"/>
        <end position="199"/>
    </location>
</feature>
<dbReference type="Gene3D" id="1.50.10.10">
    <property type="match status" value="1"/>
</dbReference>
<dbReference type="Pfam" id="PF14742">
    <property type="entry name" value="GDE_N_bis"/>
    <property type="match status" value="1"/>
</dbReference>
<evidence type="ECO:0000313" key="3">
    <source>
        <dbReference type="EMBL" id="MTE16870.1"/>
    </source>
</evidence>
<sequence>MSVFNAGPPVLIEGGAGVVTLVAAGTFCLSDQLGDIHPGTAHGLFYRDARILTRWELRVDGLPPEQLSVVLREPFRARFVARKPPPHGITDATVLVQRRRIVGEGMREIITVRNLGDEDTALMVTLAAEADFADLFAVKEGRVSGGGGESAAADHALRLSDRAQHGRGVVITATEDPEIQPGSLAWRVVVPAHDSWQTVVHCQPIIDHRAAPMNFDDGAEYSPADKIRRWRATTTTLTASGVGLNTILQRTETDLGVLRLDDPADGTSYVAAGAPWFMALFGRDSLLTSWMALLLDSDLALGTLRQLAKLQGVESNPITEEEPGRIMHERRYGPGSDRVLGGAVYYGTADATPLFVMLLAECRRWGMGAAAVEELLPAADAALAWIDSDGDLDGDGFVEYRRKTDRGLANQGWKDSWDAVGFADGRLADPPIALCEVQGYVYAARLGRAELAEARGDHVTAQRLRAQAADLKSRFDEAFWMPDSGCYAMALDGAKQPVDVVSSNPGHCLWTGIVPDERAAELIERLGAADVNSGYGLRTLSSTARRFNPMGYHTGSVWPHDTAIAVAGLMRYGHIPGALELSVQLASGLLEAILEFDARPPELFCGFSRTEFRSPVPYPTSCSPQAWASAAPLLLMRSFLGLSPDVPARTLTIAPRLPERAGAVRLADLRLGPATVTIEACGTDAKVEGLPPDWQLNQK</sequence>
<keyword evidence="4" id="KW-1185">Reference proteome</keyword>
<protein>
    <submittedName>
        <fullName evidence="3">Amylo-alpha-1,6-glucosidase</fullName>
    </submittedName>
</protein>
<accession>A0A6I3L7B6</accession>
<dbReference type="InterPro" id="IPR054491">
    <property type="entry name" value="MGH1-like_GH"/>
</dbReference>
<organism evidence="3 4">
    <name type="scientific">Nocardia aurantiaca</name>
    <dbReference type="NCBI Taxonomy" id="2675850"/>
    <lineage>
        <taxon>Bacteria</taxon>
        <taxon>Bacillati</taxon>
        <taxon>Actinomycetota</taxon>
        <taxon>Actinomycetes</taxon>
        <taxon>Mycobacteriales</taxon>
        <taxon>Nocardiaceae</taxon>
        <taxon>Nocardia</taxon>
    </lineage>
</organism>